<dbReference type="Proteomes" id="UP000288805">
    <property type="component" value="Unassembled WGS sequence"/>
</dbReference>
<accession>A0A438D786</accession>
<reference evidence="1 2" key="1">
    <citation type="journal article" date="2018" name="PLoS Genet.">
        <title>Population sequencing reveals clonal diversity and ancestral inbreeding in the grapevine cultivar Chardonnay.</title>
        <authorList>
            <person name="Roach M.J."/>
            <person name="Johnson D.L."/>
            <person name="Bohlmann J."/>
            <person name="van Vuuren H.J."/>
            <person name="Jones S.J."/>
            <person name="Pretorius I.S."/>
            <person name="Schmidt S.A."/>
            <person name="Borneman A.R."/>
        </authorList>
    </citation>
    <scope>NUCLEOTIDE SEQUENCE [LARGE SCALE GENOMIC DNA]</scope>
    <source>
        <strain evidence="2">cv. Chardonnay</strain>
        <tissue evidence="1">Leaf</tissue>
    </source>
</reference>
<comment type="caution">
    <text evidence="1">The sequence shown here is derived from an EMBL/GenBank/DDBJ whole genome shotgun (WGS) entry which is preliminary data.</text>
</comment>
<evidence type="ECO:0000313" key="1">
    <source>
        <dbReference type="EMBL" id="RVW31314.1"/>
    </source>
</evidence>
<dbReference type="EMBL" id="QGNW01001761">
    <property type="protein sequence ID" value="RVW31314.1"/>
    <property type="molecule type" value="Genomic_DNA"/>
</dbReference>
<evidence type="ECO:0000313" key="2">
    <source>
        <dbReference type="Proteomes" id="UP000288805"/>
    </source>
</evidence>
<protein>
    <submittedName>
        <fullName evidence="1">Uncharacterized protein</fullName>
    </submittedName>
</protein>
<organism evidence="1 2">
    <name type="scientific">Vitis vinifera</name>
    <name type="common">Grape</name>
    <dbReference type="NCBI Taxonomy" id="29760"/>
    <lineage>
        <taxon>Eukaryota</taxon>
        <taxon>Viridiplantae</taxon>
        <taxon>Streptophyta</taxon>
        <taxon>Embryophyta</taxon>
        <taxon>Tracheophyta</taxon>
        <taxon>Spermatophyta</taxon>
        <taxon>Magnoliopsida</taxon>
        <taxon>eudicotyledons</taxon>
        <taxon>Gunneridae</taxon>
        <taxon>Pentapetalae</taxon>
        <taxon>rosids</taxon>
        <taxon>Vitales</taxon>
        <taxon>Vitaceae</taxon>
        <taxon>Viteae</taxon>
        <taxon>Vitis</taxon>
    </lineage>
</organism>
<proteinExistence type="predicted"/>
<gene>
    <name evidence="1" type="ORF">CK203_103450</name>
</gene>
<name>A0A438D786_VITVI</name>
<sequence>MMKVQNFDWNVVSNEPTDMIQWSHNQGQEKKLTVVIPGKLPSNKDLLGFKAQLLIVIHPTVQTASMENVFTIGQPPDLFSYLEVVQTYDALPSQTASPNFITRKISRIRTADTSWYSDTCVCISDHETSVSKKSKRPRK</sequence>
<dbReference type="AlphaFoldDB" id="A0A438D786"/>